<dbReference type="GO" id="GO:0030246">
    <property type="term" value="F:carbohydrate binding"/>
    <property type="evidence" value="ECO:0007669"/>
    <property type="project" value="UniProtKB-KW"/>
</dbReference>
<keyword evidence="1" id="KW-0430">Lectin</keyword>
<dbReference type="InterPro" id="IPR013320">
    <property type="entry name" value="ConA-like_dom_sf"/>
</dbReference>
<organism evidence="5">
    <name type="scientific">Arabidopsis lyrata subsp. lyrata</name>
    <name type="common">Lyre-leaved rock-cress</name>
    <dbReference type="NCBI Taxonomy" id="81972"/>
    <lineage>
        <taxon>Eukaryota</taxon>
        <taxon>Viridiplantae</taxon>
        <taxon>Streptophyta</taxon>
        <taxon>Embryophyta</taxon>
        <taxon>Tracheophyta</taxon>
        <taxon>Spermatophyta</taxon>
        <taxon>Magnoliopsida</taxon>
        <taxon>eudicotyledons</taxon>
        <taxon>Gunneridae</taxon>
        <taxon>Pentapetalae</taxon>
        <taxon>rosids</taxon>
        <taxon>malvids</taxon>
        <taxon>Brassicales</taxon>
        <taxon>Brassicaceae</taxon>
        <taxon>Camelineae</taxon>
        <taxon>Arabidopsis</taxon>
    </lineage>
</organism>
<dbReference type="Gramene" id="scaffold_104221.1">
    <property type="protein sequence ID" value="scaffold_104221.1"/>
    <property type="gene ID" value="scaffold_104221.1"/>
</dbReference>
<dbReference type="InterPro" id="IPR001220">
    <property type="entry name" value="Legume_lectin_dom"/>
</dbReference>
<accession>D7KPR2</accession>
<evidence type="ECO:0000256" key="2">
    <source>
        <dbReference type="SAM" id="SignalP"/>
    </source>
</evidence>
<dbReference type="Gene3D" id="2.60.120.200">
    <property type="match status" value="1"/>
</dbReference>
<dbReference type="STRING" id="81972.D7KPR2"/>
<name>D7KPR2_ARALL</name>
<keyword evidence="5" id="KW-1185">Reference proteome</keyword>
<reference evidence="5" key="1">
    <citation type="journal article" date="2011" name="Nat. Genet.">
        <title>The Arabidopsis lyrata genome sequence and the basis of rapid genome size change.</title>
        <authorList>
            <person name="Hu T.T."/>
            <person name="Pattyn P."/>
            <person name="Bakker E.G."/>
            <person name="Cao J."/>
            <person name="Cheng J.-F."/>
            <person name="Clark R.M."/>
            <person name="Fahlgren N."/>
            <person name="Fawcett J.A."/>
            <person name="Grimwood J."/>
            <person name="Gundlach H."/>
            <person name="Haberer G."/>
            <person name="Hollister J.D."/>
            <person name="Ossowski S."/>
            <person name="Ottilar R.P."/>
            <person name="Salamov A.A."/>
            <person name="Schneeberger K."/>
            <person name="Spannagl M."/>
            <person name="Wang X."/>
            <person name="Yang L."/>
            <person name="Nasrallah M.E."/>
            <person name="Bergelson J."/>
            <person name="Carrington J.C."/>
            <person name="Gaut B.S."/>
            <person name="Schmutz J."/>
            <person name="Mayer K.F.X."/>
            <person name="Van de Peer Y."/>
            <person name="Grigoriev I.V."/>
            <person name="Nordborg M."/>
            <person name="Weigel D."/>
            <person name="Guo Y.-L."/>
        </authorList>
    </citation>
    <scope>NUCLEOTIDE SEQUENCE [LARGE SCALE GENOMIC DNA]</scope>
    <source>
        <strain evidence="5">cv. MN47</strain>
    </source>
</reference>
<feature type="domain" description="Legume lectin" evidence="3">
    <location>
        <begin position="25"/>
        <end position="86"/>
    </location>
</feature>
<dbReference type="SUPFAM" id="SSF49899">
    <property type="entry name" value="Concanavalin A-like lectins/glucanases"/>
    <property type="match status" value="1"/>
</dbReference>
<evidence type="ECO:0000259" key="3">
    <source>
        <dbReference type="Pfam" id="PF00139"/>
    </source>
</evidence>
<dbReference type="HOGENOM" id="CLU_2472124_0_0_1"/>
<proteinExistence type="predicted"/>
<dbReference type="EMBL" id="GL348713">
    <property type="protein sequence ID" value="EFH70261.1"/>
    <property type="molecule type" value="Genomic_DNA"/>
</dbReference>
<gene>
    <name evidence="4" type="ORF">ARALYDRAFT_891427</name>
</gene>
<protein>
    <recommendedName>
        <fullName evidence="3">Legume lectin domain-containing protein</fullName>
    </recommendedName>
</protein>
<keyword evidence="2" id="KW-0732">Signal</keyword>
<sequence length="88" mass="9978">MFVKFLIIVFFSFLSQSHNSSSQILEFIYNSFHPPLTNISIQGIVTVTSNGILKLSNTSMQRTGHAFYTKPIWLKDSPNGNVYTSFLD</sequence>
<evidence type="ECO:0000313" key="5">
    <source>
        <dbReference type="Proteomes" id="UP000008694"/>
    </source>
</evidence>
<feature type="signal peptide" evidence="2">
    <location>
        <begin position="1"/>
        <end position="22"/>
    </location>
</feature>
<feature type="chain" id="PRO_5003101494" description="Legume lectin domain-containing protein" evidence="2">
    <location>
        <begin position="23"/>
        <end position="88"/>
    </location>
</feature>
<evidence type="ECO:0000313" key="4">
    <source>
        <dbReference type="EMBL" id="EFH70261.1"/>
    </source>
</evidence>
<evidence type="ECO:0000256" key="1">
    <source>
        <dbReference type="ARBA" id="ARBA00022734"/>
    </source>
</evidence>
<dbReference type="Proteomes" id="UP000008694">
    <property type="component" value="Unassembled WGS sequence"/>
</dbReference>
<dbReference type="Pfam" id="PF00139">
    <property type="entry name" value="Lectin_legB"/>
    <property type="match status" value="1"/>
</dbReference>
<dbReference type="AlphaFoldDB" id="D7KPR2"/>